<dbReference type="GO" id="GO:0000978">
    <property type="term" value="F:RNA polymerase II cis-regulatory region sequence-specific DNA binding"/>
    <property type="evidence" value="ECO:0007669"/>
    <property type="project" value="TreeGrafter"/>
</dbReference>
<feature type="region of interest" description="Disordered" evidence="7">
    <location>
        <begin position="370"/>
        <end position="390"/>
    </location>
</feature>
<feature type="domain" description="POU-specific" evidence="9">
    <location>
        <begin position="60"/>
        <end position="134"/>
    </location>
</feature>
<dbReference type="AlphaFoldDB" id="G4XIJ1"/>
<reference evidence="10" key="1">
    <citation type="submission" date="2011-04" db="EMBL/GenBank/DDBJ databases">
        <title>Regulatory role of Pou and Six homeodomain transcription factors in sensory and nerve functions in hydrozoan jellyfish Craspedacusta sowerbyi.</title>
        <authorList>
            <person name="Hroudova M."/>
            <person name="Vojta P."/>
            <person name="Strnad H."/>
            <person name="Krejcik Z."/>
            <person name="Ridl J."/>
            <person name="Paces J."/>
            <person name="Vlcek C."/>
            <person name="Paces V."/>
        </authorList>
    </citation>
    <scope>NUCLEOTIDE SEQUENCE</scope>
</reference>
<comment type="subcellular location">
    <subcellularLocation>
        <location evidence="1 5 6">Nucleus</location>
    </subcellularLocation>
</comment>
<dbReference type="PROSITE" id="PS50071">
    <property type="entry name" value="HOMEOBOX_2"/>
    <property type="match status" value="1"/>
</dbReference>
<accession>G4XIJ1</accession>
<dbReference type="InterPro" id="IPR017970">
    <property type="entry name" value="Homeobox_CS"/>
</dbReference>
<dbReference type="PROSITE" id="PS51179">
    <property type="entry name" value="POU_3"/>
    <property type="match status" value="1"/>
</dbReference>
<gene>
    <name evidence="10" type="primary">Pou6</name>
</gene>
<organism evidence="10">
    <name type="scientific">Craspedacusta sowerbii</name>
    <name type="common">Freshwater jellyfish</name>
    <dbReference type="NCBI Taxonomy" id="128124"/>
    <lineage>
        <taxon>Eukaryota</taxon>
        <taxon>Metazoa</taxon>
        <taxon>Cnidaria</taxon>
        <taxon>Hydrozoa</taxon>
        <taxon>Trachylinae</taxon>
        <taxon>Limnomedusae</taxon>
        <taxon>Olindiidae</taxon>
        <taxon>Craspedacusta</taxon>
    </lineage>
</organism>
<dbReference type="SMART" id="SM00352">
    <property type="entry name" value="POU"/>
    <property type="match status" value="1"/>
</dbReference>
<protein>
    <submittedName>
        <fullName evidence="10">POU domain class 6 transcription factor</fullName>
    </submittedName>
</protein>
<evidence type="ECO:0000256" key="1">
    <source>
        <dbReference type="ARBA" id="ARBA00004123"/>
    </source>
</evidence>
<dbReference type="InterPro" id="IPR009057">
    <property type="entry name" value="Homeodomain-like_sf"/>
</dbReference>
<dbReference type="InterPro" id="IPR010982">
    <property type="entry name" value="Lambda_DNA-bd_dom_sf"/>
</dbReference>
<dbReference type="SUPFAM" id="SSF46689">
    <property type="entry name" value="Homeodomain-like"/>
    <property type="match status" value="1"/>
</dbReference>
<dbReference type="GO" id="GO:0005634">
    <property type="term" value="C:nucleus"/>
    <property type="evidence" value="ECO:0007669"/>
    <property type="project" value="UniProtKB-SubCell"/>
</dbReference>
<dbReference type="PROSITE" id="PS00035">
    <property type="entry name" value="POU_1"/>
    <property type="match status" value="1"/>
</dbReference>
<dbReference type="Gene3D" id="1.10.260.40">
    <property type="entry name" value="lambda repressor-like DNA-binding domains"/>
    <property type="match status" value="1"/>
</dbReference>
<sequence>MTSSMPGLAPINVYSATSLGGKASAVSGVLLHLKTPDGTSSGPHLMTSSMLKRSLSAREDSSGLSIDMQNFINDFKARRIALGYTQDDVGREMSVLNGPTYSQSFISRFEGKQLGMKAAERMRPILDAWIQSKEEEFHRGSKFAKKRRKRTSFSPDLLDVLLDYFNKNQKPTPEELQMIAQKTGLDVTTVKVWFCNKKQSLKRAGQPVQDNTLRAEIDAKRKLKSEDELNDNVFAFAQSASLKTFVPVSTPAGAVTVPFFVNQDGSSIAIVSAGTAANQSDVQRNLPADDAGDHMATTLSQHVILSNVNILPSMAVVDNALQSPASIAFQGASQSHNLVDGSRLLQGGTALHHIQGLTRSMTEPNCALNDNDDLGAESRSHVSHVPRNKSRGVGSLSGILEVVHNETSLNSGCIANSGCDVSGMATDSVILQSEATNMELRQKVETRSKKSFVSKQKQNYVAAAAATESNSDDDRNDAVLQ</sequence>
<dbReference type="InterPro" id="IPR050255">
    <property type="entry name" value="POU_domain_TF"/>
</dbReference>
<dbReference type="Pfam" id="PF00046">
    <property type="entry name" value="Homeodomain"/>
    <property type="match status" value="1"/>
</dbReference>
<dbReference type="PANTHER" id="PTHR11636:SF5">
    <property type="entry name" value="POU DOMAIN MOTIF 3, ISOFORM F"/>
    <property type="match status" value="1"/>
</dbReference>
<evidence type="ECO:0000259" key="9">
    <source>
        <dbReference type="PROSITE" id="PS51179"/>
    </source>
</evidence>
<feature type="domain" description="Homeobox" evidence="8">
    <location>
        <begin position="144"/>
        <end position="204"/>
    </location>
</feature>
<feature type="compositionally biased region" description="Basic residues" evidence="7">
    <location>
        <begin position="381"/>
        <end position="390"/>
    </location>
</feature>
<evidence type="ECO:0000313" key="10">
    <source>
        <dbReference type="EMBL" id="AEP43996.1"/>
    </source>
</evidence>
<keyword evidence="4 5" id="KW-0539">Nucleus</keyword>
<keyword evidence="3 5" id="KW-0371">Homeobox</keyword>
<dbReference type="PROSITE" id="PS00027">
    <property type="entry name" value="HOMEOBOX_1"/>
    <property type="match status" value="1"/>
</dbReference>
<keyword evidence="2 5" id="KW-0238">DNA-binding</keyword>
<proteinExistence type="evidence at transcript level"/>
<dbReference type="SMART" id="SM00389">
    <property type="entry name" value="HOX"/>
    <property type="match status" value="1"/>
</dbReference>
<evidence type="ECO:0000259" key="8">
    <source>
        <dbReference type="PROSITE" id="PS50071"/>
    </source>
</evidence>
<evidence type="ECO:0000256" key="5">
    <source>
        <dbReference type="PROSITE-ProRule" id="PRU00108"/>
    </source>
</evidence>
<evidence type="ECO:0000256" key="2">
    <source>
        <dbReference type="ARBA" id="ARBA00023125"/>
    </source>
</evidence>
<dbReference type="PRINTS" id="PR00028">
    <property type="entry name" value="POUDOMAIN"/>
</dbReference>
<dbReference type="Gene3D" id="1.10.10.60">
    <property type="entry name" value="Homeodomain-like"/>
    <property type="match status" value="1"/>
</dbReference>
<dbReference type="Pfam" id="PF00157">
    <property type="entry name" value="Pou"/>
    <property type="match status" value="1"/>
</dbReference>
<dbReference type="GO" id="GO:0000981">
    <property type="term" value="F:DNA-binding transcription factor activity, RNA polymerase II-specific"/>
    <property type="evidence" value="ECO:0007669"/>
    <property type="project" value="InterPro"/>
</dbReference>
<dbReference type="InterPro" id="IPR000327">
    <property type="entry name" value="POU_dom"/>
</dbReference>
<evidence type="ECO:0000256" key="3">
    <source>
        <dbReference type="ARBA" id="ARBA00023155"/>
    </source>
</evidence>
<dbReference type="InterPro" id="IPR001356">
    <property type="entry name" value="HD"/>
</dbReference>
<evidence type="ECO:0000256" key="6">
    <source>
        <dbReference type="RuleBase" id="RU000682"/>
    </source>
</evidence>
<dbReference type="SUPFAM" id="SSF47413">
    <property type="entry name" value="lambda repressor-like DNA-binding domains"/>
    <property type="match status" value="1"/>
</dbReference>
<evidence type="ECO:0000256" key="7">
    <source>
        <dbReference type="SAM" id="MobiDB-lite"/>
    </source>
</evidence>
<dbReference type="EMBL" id="JF819718">
    <property type="protein sequence ID" value="AEP43996.1"/>
    <property type="molecule type" value="mRNA"/>
</dbReference>
<name>G4XIJ1_CRASO</name>
<evidence type="ECO:0000256" key="4">
    <source>
        <dbReference type="ARBA" id="ARBA00023242"/>
    </source>
</evidence>
<dbReference type="PANTHER" id="PTHR11636">
    <property type="entry name" value="POU DOMAIN"/>
    <property type="match status" value="1"/>
</dbReference>
<feature type="DNA-binding region" description="Homeobox" evidence="5">
    <location>
        <begin position="146"/>
        <end position="205"/>
    </location>
</feature>
<dbReference type="CDD" id="cd00086">
    <property type="entry name" value="homeodomain"/>
    <property type="match status" value="1"/>
</dbReference>
<dbReference type="InterPro" id="IPR013847">
    <property type="entry name" value="POU"/>
</dbReference>